<accession>A0A4P8J444</accession>
<dbReference type="KEGG" id="tvl:FAZ95_38680"/>
<dbReference type="EMBL" id="CP040079">
    <property type="protein sequence ID" value="QCP55143.1"/>
    <property type="molecule type" value="Genomic_DNA"/>
</dbReference>
<protein>
    <recommendedName>
        <fullName evidence="1">Large polyvalent protein associated domain-containing protein</fullName>
    </recommendedName>
</protein>
<evidence type="ECO:0000313" key="3">
    <source>
        <dbReference type="Proteomes" id="UP000298656"/>
    </source>
</evidence>
<proteinExistence type="predicted"/>
<reference evidence="2 3" key="1">
    <citation type="submission" date="2019-05" db="EMBL/GenBank/DDBJ databases">
        <title>Burkholderia sp. DHOD12, isolated from subtropical forest soil.</title>
        <authorList>
            <person name="Gao Z.-H."/>
            <person name="Qiu L.-H."/>
        </authorList>
    </citation>
    <scope>NUCLEOTIDE SEQUENCE [LARGE SCALE GENOMIC DNA]</scope>
    <source>
        <strain evidence="2 3">DHOD12</strain>
    </source>
</reference>
<keyword evidence="3" id="KW-1185">Reference proteome</keyword>
<dbReference type="Pfam" id="PF18847">
    <property type="entry name" value="LPD29"/>
    <property type="match status" value="1"/>
</dbReference>
<dbReference type="InterPro" id="IPR041311">
    <property type="entry name" value="LPD29"/>
</dbReference>
<gene>
    <name evidence="2" type="ORF">FAZ95_38680</name>
</gene>
<sequence length="193" mass="21625">MGRRYLSCAETAKLVRQALKEAFPGVKFGVRSSTYSGGASISVRWEDGPNTAQVEAITNRFKGAYFDGSIDYKGSVYHMMDGQQISFGADYIFTSRSYTEASIERAIDTVFRHFRANFREAGLERPTVAQYRKGQLMHFRFADVQQEISQVLWKHSDRLSVAKSATAAKVFVTHDDGYSRSCGCGISFVPQDL</sequence>
<organism evidence="2 3">
    <name type="scientific">Trinickia violacea</name>
    <dbReference type="NCBI Taxonomy" id="2571746"/>
    <lineage>
        <taxon>Bacteria</taxon>
        <taxon>Pseudomonadati</taxon>
        <taxon>Pseudomonadota</taxon>
        <taxon>Betaproteobacteria</taxon>
        <taxon>Burkholderiales</taxon>
        <taxon>Burkholderiaceae</taxon>
        <taxon>Trinickia</taxon>
    </lineage>
</organism>
<dbReference type="OrthoDB" id="9132873at2"/>
<name>A0A4P8J444_9BURK</name>
<evidence type="ECO:0000259" key="1">
    <source>
        <dbReference type="Pfam" id="PF18847"/>
    </source>
</evidence>
<dbReference type="AlphaFoldDB" id="A0A4P8J444"/>
<dbReference type="Proteomes" id="UP000298656">
    <property type="component" value="Chromosome 3"/>
</dbReference>
<feature type="domain" description="Large polyvalent protein associated" evidence="1">
    <location>
        <begin position="7"/>
        <end position="99"/>
    </location>
</feature>
<evidence type="ECO:0000313" key="2">
    <source>
        <dbReference type="EMBL" id="QCP55143.1"/>
    </source>
</evidence>